<evidence type="ECO:0000256" key="3">
    <source>
        <dbReference type="ARBA" id="ARBA00023163"/>
    </source>
</evidence>
<dbReference type="SUPFAM" id="SSF46894">
    <property type="entry name" value="C-terminal effector domain of the bipartite response regulators"/>
    <property type="match status" value="1"/>
</dbReference>
<dbReference type="CDD" id="cd06170">
    <property type="entry name" value="LuxR_C_like"/>
    <property type="match status" value="1"/>
</dbReference>
<protein>
    <submittedName>
        <fullName evidence="8">DNA-binding NarL/FixJ family response regulator</fullName>
    </submittedName>
</protein>
<dbReference type="InterPro" id="IPR001789">
    <property type="entry name" value="Sig_transdc_resp-reg_receiver"/>
</dbReference>
<dbReference type="InterPro" id="IPR000792">
    <property type="entry name" value="Tscrpt_reg_LuxR_C"/>
</dbReference>
<feature type="domain" description="HTH luxR-type" evidence="6">
    <location>
        <begin position="164"/>
        <end position="229"/>
    </location>
</feature>
<evidence type="ECO:0000256" key="5">
    <source>
        <dbReference type="SAM" id="MobiDB-lite"/>
    </source>
</evidence>
<evidence type="ECO:0000256" key="4">
    <source>
        <dbReference type="PROSITE-ProRule" id="PRU00169"/>
    </source>
</evidence>
<dbReference type="GO" id="GO:0006355">
    <property type="term" value="P:regulation of DNA-templated transcription"/>
    <property type="evidence" value="ECO:0007669"/>
    <property type="project" value="InterPro"/>
</dbReference>
<feature type="domain" description="Response regulatory" evidence="7">
    <location>
        <begin position="26"/>
        <end position="141"/>
    </location>
</feature>
<feature type="modified residue" description="4-aspartylphosphate" evidence="4">
    <location>
        <position position="76"/>
    </location>
</feature>
<dbReference type="InterPro" id="IPR011006">
    <property type="entry name" value="CheY-like_superfamily"/>
</dbReference>
<gene>
    <name evidence="8" type="ORF">F4560_002684</name>
</gene>
<name>A0A7W9M0J0_9PSEU</name>
<dbReference type="SMART" id="SM00421">
    <property type="entry name" value="HTH_LUXR"/>
    <property type="match status" value="1"/>
</dbReference>
<dbReference type="Pfam" id="PF00196">
    <property type="entry name" value="GerE"/>
    <property type="match status" value="1"/>
</dbReference>
<dbReference type="PANTHER" id="PTHR44688:SF16">
    <property type="entry name" value="DNA-BINDING TRANSCRIPTIONAL ACTIVATOR DEVR_DOSR"/>
    <property type="match status" value="1"/>
</dbReference>
<evidence type="ECO:0000313" key="9">
    <source>
        <dbReference type="Proteomes" id="UP000552097"/>
    </source>
</evidence>
<keyword evidence="4" id="KW-0597">Phosphoprotein</keyword>
<dbReference type="PRINTS" id="PR00038">
    <property type="entry name" value="HTHLUXR"/>
</dbReference>
<dbReference type="AlphaFoldDB" id="A0A7W9M0J0"/>
<organism evidence="8 9">
    <name type="scientific">Saccharothrix ecbatanensis</name>
    <dbReference type="NCBI Taxonomy" id="1105145"/>
    <lineage>
        <taxon>Bacteria</taxon>
        <taxon>Bacillati</taxon>
        <taxon>Actinomycetota</taxon>
        <taxon>Actinomycetes</taxon>
        <taxon>Pseudonocardiales</taxon>
        <taxon>Pseudonocardiaceae</taxon>
        <taxon>Saccharothrix</taxon>
    </lineage>
</organism>
<dbReference type="Proteomes" id="UP000552097">
    <property type="component" value="Unassembled WGS sequence"/>
</dbReference>
<feature type="region of interest" description="Disordered" evidence="5">
    <location>
        <begin position="234"/>
        <end position="276"/>
    </location>
</feature>
<dbReference type="SUPFAM" id="SSF52172">
    <property type="entry name" value="CheY-like"/>
    <property type="match status" value="1"/>
</dbReference>
<dbReference type="GO" id="GO:0003677">
    <property type="term" value="F:DNA binding"/>
    <property type="evidence" value="ECO:0007669"/>
    <property type="project" value="UniProtKB-KW"/>
</dbReference>
<evidence type="ECO:0000313" key="8">
    <source>
        <dbReference type="EMBL" id="MBB5802916.1"/>
    </source>
</evidence>
<keyword evidence="3" id="KW-0804">Transcription</keyword>
<evidence type="ECO:0000256" key="1">
    <source>
        <dbReference type="ARBA" id="ARBA00023015"/>
    </source>
</evidence>
<sequence length="276" mass="29139">MIESAEPADRPVRAGRPSDTASDALTVAAVVATPLVREGLRAVVQRSGMRWLGAVAGPREALADLRRVRPDVVLVDSATDPLGTLIAELCRPGRVPTVLVLLNEDHPAPDLPRLGRAAGARGVMPLGAHPADLVAVIRRAHRSRLSVAVRAPAVGDVAETSTSVDRDDSRLSPRQMEVLEMIAAGMTSVAIAEALVVSPETIRTHVKAVLRRLRASSRTHAVSLAYRKGLLSPDPDHRPLRIPAPCADGPPAGRVRLDEADGPADTDVLVPSTRSA</sequence>
<keyword evidence="9" id="KW-1185">Reference proteome</keyword>
<reference evidence="8 9" key="1">
    <citation type="submission" date="2020-08" db="EMBL/GenBank/DDBJ databases">
        <title>Sequencing the genomes of 1000 actinobacteria strains.</title>
        <authorList>
            <person name="Klenk H.-P."/>
        </authorList>
    </citation>
    <scope>NUCLEOTIDE SEQUENCE [LARGE SCALE GENOMIC DNA]</scope>
    <source>
        <strain evidence="8 9">DSM 45486</strain>
    </source>
</reference>
<dbReference type="PANTHER" id="PTHR44688">
    <property type="entry name" value="DNA-BINDING TRANSCRIPTIONAL ACTIVATOR DEVR_DOSR"/>
    <property type="match status" value="1"/>
</dbReference>
<proteinExistence type="predicted"/>
<dbReference type="RefSeq" id="WP_184919928.1">
    <property type="nucleotide sequence ID" value="NZ_JACHMO010000001.1"/>
</dbReference>
<dbReference type="EMBL" id="JACHMO010000001">
    <property type="protein sequence ID" value="MBB5802916.1"/>
    <property type="molecule type" value="Genomic_DNA"/>
</dbReference>
<dbReference type="PROSITE" id="PS50043">
    <property type="entry name" value="HTH_LUXR_2"/>
    <property type="match status" value="1"/>
</dbReference>
<dbReference type="PROSITE" id="PS00622">
    <property type="entry name" value="HTH_LUXR_1"/>
    <property type="match status" value="1"/>
</dbReference>
<evidence type="ECO:0000259" key="7">
    <source>
        <dbReference type="PROSITE" id="PS50110"/>
    </source>
</evidence>
<evidence type="ECO:0000256" key="2">
    <source>
        <dbReference type="ARBA" id="ARBA00023125"/>
    </source>
</evidence>
<evidence type="ECO:0000259" key="6">
    <source>
        <dbReference type="PROSITE" id="PS50043"/>
    </source>
</evidence>
<keyword evidence="1" id="KW-0805">Transcription regulation</keyword>
<dbReference type="InterPro" id="IPR016032">
    <property type="entry name" value="Sig_transdc_resp-reg_C-effctor"/>
</dbReference>
<dbReference type="PROSITE" id="PS50110">
    <property type="entry name" value="RESPONSE_REGULATORY"/>
    <property type="match status" value="1"/>
</dbReference>
<comment type="caution">
    <text evidence="8">The sequence shown here is derived from an EMBL/GenBank/DDBJ whole genome shotgun (WGS) entry which is preliminary data.</text>
</comment>
<dbReference type="Gene3D" id="3.40.50.2300">
    <property type="match status" value="1"/>
</dbReference>
<accession>A0A7W9M0J0</accession>
<dbReference type="GO" id="GO:0000160">
    <property type="term" value="P:phosphorelay signal transduction system"/>
    <property type="evidence" value="ECO:0007669"/>
    <property type="project" value="InterPro"/>
</dbReference>
<keyword evidence="2 8" id="KW-0238">DNA-binding</keyword>